<name>A0A3B0JEW7_DROGU</name>
<evidence type="ECO:0000256" key="8">
    <source>
        <dbReference type="SAM" id="Phobius"/>
    </source>
</evidence>
<evidence type="ECO:0000256" key="7">
    <source>
        <dbReference type="ARBA" id="ARBA00023180"/>
    </source>
</evidence>
<keyword evidence="5" id="KW-0378">Hydrolase</keyword>
<dbReference type="InterPro" id="IPR000560">
    <property type="entry name" value="His_Pase_clade-2"/>
</dbReference>
<evidence type="ECO:0000313" key="9">
    <source>
        <dbReference type="EMBL" id="SPP80924.1"/>
    </source>
</evidence>
<keyword evidence="10" id="KW-1185">Reference proteome</keyword>
<accession>A0A3B0JEW7</accession>
<comment type="catalytic activity">
    <reaction evidence="1">
        <text>a phosphate monoester + H2O = an alcohol + phosphate</text>
        <dbReference type="Rhea" id="RHEA:15017"/>
        <dbReference type="ChEBI" id="CHEBI:15377"/>
        <dbReference type="ChEBI" id="CHEBI:30879"/>
        <dbReference type="ChEBI" id="CHEBI:43474"/>
        <dbReference type="ChEBI" id="CHEBI:67140"/>
        <dbReference type="EC" id="3.1.3.2"/>
    </reaction>
</comment>
<keyword evidence="8" id="KW-1133">Transmembrane helix</keyword>
<comment type="similarity">
    <text evidence="2">Belongs to the histidine acid phosphatase family.</text>
</comment>
<organism evidence="9 10">
    <name type="scientific">Drosophila guanche</name>
    <name type="common">Fruit fly</name>
    <dbReference type="NCBI Taxonomy" id="7266"/>
    <lineage>
        <taxon>Eukaryota</taxon>
        <taxon>Metazoa</taxon>
        <taxon>Ecdysozoa</taxon>
        <taxon>Arthropoda</taxon>
        <taxon>Hexapoda</taxon>
        <taxon>Insecta</taxon>
        <taxon>Pterygota</taxon>
        <taxon>Neoptera</taxon>
        <taxon>Endopterygota</taxon>
        <taxon>Diptera</taxon>
        <taxon>Brachycera</taxon>
        <taxon>Muscomorpha</taxon>
        <taxon>Ephydroidea</taxon>
        <taxon>Drosophilidae</taxon>
        <taxon>Drosophila</taxon>
        <taxon>Sophophora</taxon>
    </lineage>
</organism>
<evidence type="ECO:0000256" key="2">
    <source>
        <dbReference type="ARBA" id="ARBA00005375"/>
    </source>
</evidence>
<protein>
    <recommendedName>
        <fullName evidence="3">acid phosphatase</fullName>
        <ecNumber evidence="3">3.1.3.2</ecNumber>
    </recommendedName>
</protein>
<dbReference type="InterPro" id="IPR033379">
    <property type="entry name" value="Acid_Pase_AS"/>
</dbReference>
<dbReference type="EC" id="3.1.3.2" evidence="3"/>
<dbReference type="PROSITE" id="PS00616">
    <property type="entry name" value="HIS_ACID_PHOSPHAT_1"/>
    <property type="match status" value="1"/>
</dbReference>
<keyword evidence="8" id="KW-0812">Transmembrane</keyword>
<keyword evidence="8" id="KW-0472">Membrane</keyword>
<dbReference type="CDD" id="cd07061">
    <property type="entry name" value="HP_HAP_like"/>
    <property type="match status" value="1"/>
</dbReference>
<dbReference type="EMBL" id="OUUW01000005">
    <property type="protein sequence ID" value="SPP80924.1"/>
    <property type="molecule type" value="Genomic_DNA"/>
</dbReference>
<feature type="transmembrane region" description="Helical" evidence="8">
    <location>
        <begin position="429"/>
        <end position="454"/>
    </location>
</feature>
<dbReference type="AlphaFoldDB" id="A0A3B0JEW7"/>
<reference evidence="10" key="1">
    <citation type="submission" date="2018-01" db="EMBL/GenBank/DDBJ databases">
        <authorList>
            <person name="Alioto T."/>
            <person name="Alioto T."/>
        </authorList>
    </citation>
    <scope>NUCLEOTIDE SEQUENCE [LARGE SCALE GENOMIC DNA]</scope>
</reference>
<evidence type="ECO:0000313" key="10">
    <source>
        <dbReference type="Proteomes" id="UP000268350"/>
    </source>
</evidence>
<dbReference type="Pfam" id="PF00328">
    <property type="entry name" value="His_Phos_2"/>
    <property type="match status" value="1"/>
</dbReference>
<dbReference type="OMA" id="VPCHGSR"/>
<keyword evidence="7" id="KW-0325">Glycoprotein</keyword>
<dbReference type="Gene3D" id="3.40.50.1240">
    <property type="entry name" value="Phosphoglycerate mutase-like"/>
    <property type="match status" value="1"/>
</dbReference>
<dbReference type="SUPFAM" id="SSF53254">
    <property type="entry name" value="Phosphoglycerate mutase-like"/>
    <property type="match status" value="1"/>
</dbReference>
<evidence type="ECO:0000256" key="6">
    <source>
        <dbReference type="ARBA" id="ARBA00023157"/>
    </source>
</evidence>
<evidence type="ECO:0000256" key="5">
    <source>
        <dbReference type="ARBA" id="ARBA00022801"/>
    </source>
</evidence>
<dbReference type="STRING" id="7266.A0A3B0JEW7"/>
<evidence type="ECO:0000256" key="3">
    <source>
        <dbReference type="ARBA" id="ARBA00012646"/>
    </source>
</evidence>
<sequence length="469" mass="53581">MHTCSILSRSRCRTLLTSFALKMWNHSHQLCCAKALLVIGVLCLLSFGIGNAVHIPTYGSSEGETRPPPDQLATLPGELKFAHVIFRHGDRTPVDPYPTDPWNNRKFWPTGWGQLTNLGKEQHYELGKWLRNRYKSLLGSRYTNEDIFVQSTDVDRTLMSAQSDLAGLYEPQGDDIWNPRIDWQPVPVHTVPEKDDSILAAKASCPAYDYELATLEASSEFQALYVRYRELLSYLTQNSGRLVKSFIDAQYLNNTLFIEKLYNMTLPVWAEKVFGKEELTYVSNFAFSIATFTRSMARLKTGPLLKDIFERFDKKLNNQLKPDRSLWIYSAHDTTIANVLNSLKLFELHSPPYAACIMLEMRVDDSNTPLVSVFYKNTTAEPLPLDIPGCGLSCPLKTLVKLYQDVLPVNWERECKRSTMMMTYEEANLGAATGILIFIITVLLCASYGLMVYYRRRHYNLYTSYSQMA</sequence>
<evidence type="ECO:0000256" key="4">
    <source>
        <dbReference type="ARBA" id="ARBA00022729"/>
    </source>
</evidence>
<dbReference type="GO" id="GO:0003993">
    <property type="term" value="F:acid phosphatase activity"/>
    <property type="evidence" value="ECO:0007669"/>
    <property type="project" value="UniProtKB-EC"/>
</dbReference>
<dbReference type="InterPro" id="IPR029033">
    <property type="entry name" value="His_PPase_superfam"/>
</dbReference>
<dbReference type="OrthoDB" id="10257284at2759"/>
<dbReference type="PANTHER" id="PTHR11567">
    <property type="entry name" value="ACID PHOSPHATASE-RELATED"/>
    <property type="match status" value="1"/>
</dbReference>
<dbReference type="InterPro" id="IPR050645">
    <property type="entry name" value="Histidine_acid_phosphatase"/>
</dbReference>
<gene>
    <name evidence="9" type="ORF">DGUA_6G005886</name>
</gene>
<dbReference type="PANTHER" id="PTHR11567:SF211">
    <property type="entry name" value="PROSTATIC ACID PHOSPHATASE"/>
    <property type="match status" value="1"/>
</dbReference>
<dbReference type="Proteomes" id="UP000268350">
    <property type="component" value="Unassembled WGS sequence"/>
</dbReference>
<keyword evidence="6" id="KW-1015">Disulfide bond</keyword>
<evidence type="ECO:0000256" key="1">
    <source>
        <dbReference type="ARBA" id="ARBA00000032"/>
    </source>
</evidence>
<keyword evidence="4" id="KW-0732">Signal</keyword>
<dbReference type="PROSITE" id="PS00778">
    <property type="entry name" value="HIS_ACID_PHOSPHAT_2"/>
    <property type="match status" value="1"/>
</dbReference>
<proteinExistence type="inferred from homology"/>